<evidence type="ECO:0000256" key="8">
    <source>
        <dbReference type="SAM" id="MobiDB-lite"/>
    </source>
</evidence>
<dbReference type="AlphaFoldDB" id="A0A0H5R8P6"/>
<keyword evidence="5 9" id="KW-1133">Transmembrane helix</keyword>
<dbReference type="FunFam" id="1.20.1510.10:FF:000014">
    <property type="entry name" value="Cation efflux protein/ zinc transporter"/>
    <property type="match status" value="1"/>
</dbReference>
<dbReference type="Gene3D" id="1.20.1510.10">
    <property type="entry name" value="Cation efflux protein transmembrane domain"/>
    <property type="match status" value="1"/>
</dbReference>
<dbReference type="InterPro" id="IPR058533">
    <property type="entry name" value="Cation_efflux_TM"/>
</dbReference>
<organism evidence="11">
    <name type="scientific">Spongospora subterranea</name>
    <dbReference type="NCBI Taxonomy" id="70186"/>
    <lineage>
        <taxon>Eukaryota</taxon>
        <taxon>Sar</taxon>
        <taxon>Rhizaria</taxon>
        <taxon>Endomyxa</taxon>
        <taxon>Phytomyxea</taxon>
        <taxon>Plasmodiophorida</taxon>
        <taxon>Plasmodiophoridae</taxon>
        <taxon>Spongospora</taxon>
    </lineage>
</organism>
<dbReference type="InterPro" id="IPR045316">
    <property type="entry name" value="Msc2-like"/>
</dbReference>
<evidence type="ECO:0000256" key="7">
    <source>
        <dbReference type="ARBA" id="ARBA00023136"/>
    </source>
</evidence>
<dbReference type="InterPro" id="IPR027469">
    <property type="entry name" value="Cation_efflux_TMD_sf"/>
</dbReference>
<evidence type="ECO:0000256" key="3">
    <source>
        <dbReference type="ARBA" id="ARBA00022448"/>
    </source>
</evidence>
<feature type="non-terminal residue" evidence="11">
    <location>
        <position position="1"/>
    </location>
</feature>
<feature type="transmembrane region" description="Helical" evidence="9">
    <location>
        <begin position="420"/>
        <end position="440"/>
    </location>
</feature>
<dbReference type="GO" id="GO:0016020">
    <property type="term" value="C:membrane"/>
    <property type="evidence" value="ECO:0007669"/>
    <property type="project" value="UniProtKB-SubCell"/>
</dbReference>
<accession>A0A0H5R8P6</accession>
<proteinExistence type="inferred from homology"/>
<evidence type="ECO:0000256" key="4">
    <source>
        <dbReference type="ARBA" id="ARBA00022692"/>
    </source>
</evidence>
<feature type="transmembrane region" description="Helical" evidence="9">
    <location>
        <begin position="566"/>
        <end position="592"/>
    </location>
</feature>
<sequence>SRYGTTASCNLFELIFGEKINPGTTLSGRVDGSMIVDDHDQNPASTFSTLVVDRAALVVSFAIFARLAASDDASALIIACPIFCIQALIAALQMGKTLFSTKRFSYKQVLSISSSAIAMSATVVLSICGVRSLGLFKSLIVFRYSEYLLVLTPALAIIQQVIPIGARSSIGSSRPLSSRKIKTILLCIAAAMLIVVFTPSSSVSSLEPDRAESKPSSSQDPLTDKVEIALVALPNNGVLPNFIALVSLVLGSSISCINRRFLSGGNRITGFSSVKKMYSMSIFLAAGVSIPLALFTWLLQRKSNPGDHVSPGPGVPQFTLYSIGAISWFVCNSPNRVLPERSDSLRGVFITTALSFISWMISGDGSIHFSSIPVFSLAFLAAVQLSSSSMISSVMVRYSLSVNFRGIFRHIMETQTTRRIFIFLCLNFSFTIVEIAYGYWNNSIGLISDAVHMLFDCSALLIGLYASYVARLQPNDTFPYGYARFEVLSGFINGIFLVLISFSIFVESVERLFFPPDIGGFETLVVAVLGLLVNMVGILFFHDIHGHAHGGSGSCDSGHNSNMEGIYLHVVADALGSVGVIISSLCVHFFNWKIADPICSLVIAVLIFISVFSLLKESSLILLQRVPAGLEHRASKALNDVASIKGVVGYRDFRLWSYVTKKNVGSVCVHIDESADCNDMLSKFKNIFRNLGIGQMTIQVEKEEFVSKLDPETRTRYHGFDPTLDTLEMVSGDCSDHDGHSHSHGAAHSHSHGATHSHSHGDAHS</sequence>
<dbReference type="PANTHER" id="PTHR45755:SF4">
    <property type="entry name" value="ZINC TRANSPORTER 7"/>
    <property type="match status" value="1"/>
</dbReference>
<feature type="domain" description="Cation efflux protein transmembrane" evidence="10">
    <location>
        <begin position="420"/>
        <end position="623"/>
    </location>
</feature>
<dbReference type="EMBL" id="HACM01010056">
    <property type="protein sequence ID" value="CRZ10498.1"/>
    <property type="molecule type" value="Transcribed_RNA"/>
</dbReference>
<dbReference type="NCBIfam" id="TIGR01297">
    <property type="entry name" value="CDF"/>
    <property type="match status" value="1"/>
</dbReference>
<feature type="transmembrane region" description="Helical" evidence="9">
    <location>
        <begin position="183"/>
        <end position="200"/>
    </location>
</feature>
<evidence type="ECO:0000313" key="11">
    <source>
        <dbReference type="EMBL" id="CRZ10498.1"/>
    </source>
</evidence>
<feature type="transmembrane region" description="Helical" evidence="9">
    <location>
        <begin position="452"/>
        <end position="470"/>
    </location>
</feature>
<keyword evidence="6" id="KW-0406">Ion transport</keyword>
<reference evidence="11" key="1">
    <citation type="submission" date="2015-04" db="EMBL/GenBank/DDBJ databases">
        <title>The genome sequence of the plant pathogenic Rhizarian Plasmodiophora brassicae reveals insights in its biotrophic life cycle and the origin of chitin synthesis.</title>
        <authorList>
            <person name="Schwelm A."/>
            <person name="Fogelqvist J."/>
            <person name="Knaust A."/>
            <person name="Julke S."/>
            <person name="Lilja T."/>
            <person name="Dhandapani V."/>
            <person name="Bonilla-Rosso G."/>
            <person name="Karlsson M."/>
            <person name="Shevchenko A."/>
            <person name="Choi S.R."/>
            <person name="Kim H.G."/>
            <person name="Park J.Y."/>
            <person name="Lim Y.P."/>
            <person name="Ludwig-Muller J."/>
            <person name="Dixelius C."/>
        </authorList>
    </citation>
    <scope>NUCLEOTIDE SEQUENCE</scope>
    <source>
        <tissue evidence="11">Potato root galls</tissue>
    </source>
</reference>
<feature type="transmembrane region" description="Helical" evidence="9">
    <location>
        <begin position="238"/>
        <end position="257"/>
    </location>
</feature>
<dbReference type="Pfam" id="PF01545">
    <property type="entry name" value="Cation_efflux"/>
    <property type="match status" value="1"/>
</dbReference>
<name>A0A0H5R8P6_9EUKA</name>
<feature type="transmembrane region" description="Helical" evidence="9">
    <location>
        <begin position="142"/>
        <end position="162"/>
    </location>
</feature>
<comment type="similarity">
    <text evidence="2">Belongs to the cation diffusion facilitator (CDF) transporter (TC 2.A.4) family. SLC30A subfamily.</text>
</comment>
<feature type="transmembrane region" description="Helical" evidence="9">
    <location>
        <begin position="482"/>
        <end position="506"/>
    </location>
</feature>
<feature type="transmembrane region" description="Helical" evidence="9">
    <location>
        <begin position="278"/>
        <end position="298"/>
    </location>
</feature>
<feature type="transmembrane region" description="Helical" evidence="9">
    <location>
        <begin position="318"/>
        <end position="338"/>
    </location>
</feature>
<feature type="transmembrane region" description="Helical" evidence="9">
    <location>
        <begin position="518"/>
        <end position="541"/>
    </location>
</feature>
<feature type="transmembrane region" description="Helical" evidence="9">
    <location>
        <begin position="598"/>
        <end position="615"/>
    </location>
</feature>
<feature type="transmembrane region" description="Helical" evidence="9">
    <location>
        <begin position="345"/>
        <end position="362"/>
    </location>
</feature>
<dbReference type="GO" id="GO:0006882">
    <property type="term" value="P:intracellular zinc ion homeostasis"/>
    <property type="evidence" value="ECO:0007669"/>
    <property type="project" value="InterPro"/>
</dbReference>
<feature type="transmembrane region" description="Helical" evidence="9">
    <location>
        <begin position="51"/>
        <end position="69"/>
    </location>
</feature>
<keyword evidence="4 9" id="KW-0812">Transmembrane</keyword>
<dbReference type="PANTHER" id="PTHR45755">
    <property type="match status" value="1"/>
</dbReference>
<dbReference type="SUPFAM" id="SSF161111">
    <property type="entry name" value="Cation efflux protein transmembrane domain-like"/>
    <property type="match status" value="1"/>
</dbReference>
<protein>
    <recommendedName>
        <fullName evidence="10">Cation efflux protein transmembrane domain-containing protein</fullName>
    </recommendedName>
</protein>
<evidence type="ECO:0000259" key="10">
    <source>
        <dbReference type="Pfam" id="PF01545"/>
    </source>
</evidence>
<dbReference type="GO" id="GO:0005794">
    <property type="term" value="C:Golgi apparatus"/>
    <property type="evidence" value="ECO:0007669"/>
    <property type="project" value="TreeGrafter"/>
</dbReference>
<feature type="transmembrane region" description="Helical" evidence="9">
    <location>
        <begin position="75"/>
        <end position="95"/>
    </location>
</feature>
<evidence type="ECO:0000256" key="2">
    <source>
        <dbReference type="ARBA" id="ARBA00008873"/>
    </source>
</evidence>
<keyword evidence="3" id="KW-0813">Transport</keyword>
<comment type="subcellular location">
    <subcellularLocation>
        <location evidence="1">Membrane</location>
        <topology evidence="1">Multi-pass membrane protein</topology>
    </subcellularLocation>
</comment>
<feature type="compositionally biased region" description="Basic residues" evidence="8">
    <location>
        <begin position="742"/>
        <end position="758"/>
    </location>
</feature>
<evidence type="ECO:0000256" key="1">
    <source>
        <dbReference type="ARBA" id="ARBA00004141"/>
    </source>
</evidence>
<evidence type="ECO:0000256" key="5">
    <source>
        <dbReference type="ARBA" id="ARBA00022989"/>
    </source>
</evidence>
<dbReference type="InterPro" id="IPR002524">
    <property type="entry name" value="Cation_efflux"/>
</dbReference>
<evidence type="ECO:0000256" key="9">
    <source>
        <dbReference type="SAM" id="Phobius"/>
    </source>
</evidence>
<dbReference type="GO" id="GO:0005385">
    <property type="term" value="F:zinc ion transmembrane transporter activity"/>
    <property type="evidence" value="ECO:0007669"/>
    <property type="project" value="InterPro"/>
</dbReference>
<feature type="region of interest" description="Disordered" evidence="8">
    <location>
        <begin position="731"/>
        <end position="765"/>
    </location>
</feature>
<feature type="transmembrane region" description="Helical" evidence="9">
    <location>
        <begin position="374"/>
        <end position="400"/>
    </location>
</feature>
<feature type="transmembrane region" description="Helical" evidence="9">
    <location>
        <begin position="116"/>
        <end position="136"/>
    </location>
</feature>
<keyword evidence="7 9" id="KW-0472">Membrane</keyword>
<evidence type="ECO:0000256" key="6">
    <source>
        <dbReference type="ARBA" id="ARBA00023065"/>
    </source>
</evidence>